<feature type="domain" description="ABC-type glycine betaine transport system substrate-binding" evidence="2">
    <location>
        <begin position="46"/>
        <end position="318"/>
    </location>
</feature>
<dbReference type="GO" id="GO:0043190">
    <property type="term" value="C:ATP-binding cassette (ABC) transporter complex"/>
    <property type="evidence" value="ECO:0007669"/>
    <property type="project" value="InterPro"/>
</dbReference>
<evidence type="ECO:0000313" key="4">
    <source>
        <dbReference type="Proteomes" id="UP000244817"/>
    </source>
</evidence>
<keyword evidence="1" id="KW-0732">Signal</keyword>
<evidence type="ECO:0000313" key="3">
    <source>
        <dbReference type="EMBL" id="PVA08379.1"/>
    </source>
</evidence>
<accession>A0A2T7G1T8</accession>
<dbReference type="CDD" id="cd13641">
    <property type="entry name" value="PBP2_HisX_like"/>
    <property type="match status" value="1"/>
</dbReference>
<dbReference type="AlphaFoldDB" id="A0A2T7G1T8"/>
<dbReference type="Proteomes" id="UP000244817">
    <property type="component" value="Unassembled WGS sequence"/>
</dbReference>
<dbReference type="GO" id="GO:0022857">
    <property type="term" value="F:transmembrane transporter activity"/>
    <property type="evidence" value="ECO:0007669"/>
    <property type="project" value="InterPro"/>
</dbReference>
<evidence type="ECO:0000256" key="1">
    <source>
        <dbReference type="SAM" id="SignalP"/>
    </source>
</evidence>
<dbReference type="Gene3D" id="3.40.190.100">
    <property type="entry name" value="Glycine betaine-binding periplasmic protein, domain 2"/>
    <property type="match status" value="1"/>
</dbReference>
<evidence type="ECO:0000259" key="2">
    <source>
        <dbReference type="Pfam" id="PF04069"/>
    </source>
</evidence>
<dbReference type="OrthoDB" id="9786266at2"/>
<reference evidence="3 4" key="1">
    <citation type="submission" date="2018-04" db="EMBL/GenBank/DDBJ databases">
        <title>Pelagivirga bohaiensis gen. nov., sp. nov., a bacterium isolated from the Bohai Sea.</title>
        <authorList>
            <person name="Ji X."/>
        </authorList>
    </citation>
    <scope>NUCLEOTIDE SEQUENCE [LARGE SCALE GENOMIC DNA]</scope>
    <source>
        <strain evidence="3 4">BH-SD16</strain>
    </source>
</reference>
<comment type="caution">
    <text evidence="3">The sequence shown here is derived from an EMBL/GenBank/DDBJ whole genome shotgun (WGS) entry which is preliminary data.</text>
</comment>
<dbReference type="InterPro" id="IPR007210">
    <property type="entry name" value="ABC_Gly_betaine_transp_sub-bd"/>
</dbReference>
<dbReference type="EMBL" id="QCYG01000001">
    <property type="protein sequence ID" value="PVA08379.1"/>
    <property type="molecule type" value="Genomic_DNA"/>
</dbReference>
<sequence>MRPMRVQTKLIDVRETAMKTKQTLLKGAAIAALMTSASAAQADCGEVTITEMDWASSAVVTSVASFLMTTGYECEVKVVPTTTVPAMTSVAETGQPDILTELWTSYTEVYEDLVEEGKLIELSKVLSDGGVEAWWVPEYLVEEHPELATLEGIRNNPELVGGRFHDCPSGWGCDVTNFNIFKAAGLDDAGIERFQHGSGETLAAAIAAAYANEEPWFGYYWAPTSVLGKYPMVEVDLGEYDEETHTCNGLEDCPTPGVSAYPASNVVTAVTPSFVEREPEVAAMLEKLSFTNQQMGEVLAWQSDNNASYEEAAVFFLSNYEEVWSDWINDAARENLSALLQ</sequence>
<keyword evidence="4" id="KW-1185">Reference proteome</keyword>
<organism evidence="3 4">
    <name type="scientific">Thalassorhabdomicrobium marinisediminis</name>
    <dbReference type="NCBI Taxonomy" id="2170577"/>
    <lineage>
        <taxon>Bacteria</taxon>
        <taxon>Pseudomonadati</taxon>
        <taxon>Pseudomonadota</taxon>
        <taxon>Alphaproteobacteria</taxon>
        <taxon>Rhodobacterales</taxon>
        <taxon>Paracoccaceae</taxon>
        <taxon>Thalassorhabdomicrobium</taxon>
    </lineage>
</organism>
<name>A0A2T7G1T8_9RHOB</name>
<protein>
    <submittedName>
        <fullName evidence="3">Glycine/betaine ABC transporter substrate-binding protein</fullName>
    </submittedName>
</protein>
<proteinExistence type="predicted"/>
<dbReference type="Pfam" id="PF04069">
    <property type="entry name" value="OpuAC"/>
    <property type="match status" value="1"/>
</dbReference>
<feature type="chain" id="PRO_5015663442" evidence="1">
    <location>
        <begin position="43"/>
        <end position="341"/>
    </location>
</feature>
<feature type="signal peptide" evidence="1">
    <location>
        <begin position="1"/>
        <end position="42"/>
    </location>
</feature>
<dbReference type="Gene3D" id="3.10.105.10">
    <property type="entry name" value="Dipeptide-binding Protein, Domain 3"/>
    <property type="match status" value="1"/>
</dbReference>
<dbReference type="SUPFAM" id="SSF53850">
    <property type="entry name" value="Periplasmic binding protein-like II"/>
    <property type="match status" value="1"/>
</dbReference>
<gene>
    <name evidence="3" type="ORF">DC363_01785</name>
</gene>